<reference evidence="7" key="2">
    <citation type="submission" date="2020-02" db="EMBL/GenBank/DDBJ databases">
        <title>Esox lucius (northern pike) genome, fEsoLuc1, primary haplotype.</title>
        <authorList>
            <person name="Myers G."/>
            <person name="Karagic N."/>
            <person name="Meyer A."/>
            <person name="Pippel M."/>
            <person name="Reichard M."/>
            <person name="Winkler S."/>
            <person name="Tracey A."/>
            <person name="Sims Y."/>
            <person name="Howe K."/>
            <person name="Rhie A."/>
            <person name="Formenti G."/>
            <person name="Durbin R."/>
            <person name="Fedrigo O."/>
            <person name="Jarvis E.D."/>
        </authorList>
    </citation>
    <scope>NUCLEOTIDE SEQUENCE [LARGE SCALE GENOMIC DNA]</scope>
</reference>
<evidence type="ECO:0000259" key="5">
    <source>
        <dbReference type="PROSITE" id="PS50106"/>
    </source>
</evidence>
<dbReference type="InterPro" id="IPR013761">
    <property type="entry name" value="SAM/pointed_sf"/>
</dbReference>
<dbReference type="SMART" id="SM00454">
    <property type="entry name" value="SAM"/>
    <property type="match status" value="1"/>
</dbReference>
<evidence type="ECO:0000259" key="6">
    <source>
        <dbReference type="PROSITE" id="PS51290"/>
    </source>
</evidence>
<proteinExistence type="inferred from homology"/>
<feature type="compositionally biased region" description="Polar residues" evidence="3">
    <location>
        <begin position="512"/>
        <end position="521"/>
    </location>
</feature>
<feature type="region of interest" description="Disordered" evidence="3">
    <location>
        <begin position="350"/>
        <end position="380"/>
    </location>
</feature>
<feature type="compositionally biased region" description="Basic residues" evidence="3">
    <location>
        <begin position="414"/>
        <end position="424"/>
    </location>
</feature>
<reference evidence="7" key="3">
    <citation type="submission" date="2025-08" db="UniProtKB">
        <authorList>
            <consortium name="Ensembl"/>
        </authorList>
    </citation>
    <scope>IDENTIFICATION</scope>
</reference>
<dbReference type="SMART" id="SM00228">
    <property type="entry name" value="PDZ"/>
    <property type="match status" value="1"/>
</dbReference>
<dbReference type="SUPFAM" id="SSF50156">
    <property type="entry name" value="PDZ domain-like"/>
    <property type="match status" value="1"/>
</dbReference>
<dbReference type="PROSITE" id="PS50105">
    <property type="entry name" value="SAM_DOMAIN"/>
    <property type="match status" value="1"/>
</dbReference>
<dbReference type="FunFam" id="1.10.150.50:FF:000019">
    <property type="entry name" value="Connector enhancer of kinase suppressor of Ras 2"/>
    <property type="match status" value="1"/>
</dbReference>
<dbReference type="PANTHER" id="PTHR12844:SF17">
    <property type="entry name" value="CONNECTOR ENHANCER OF KINASE SUPPRESSOR OF RAS 3"/>
    <property type="match status" value="1"/>
</dbReference>
<dbReference type="InterPro" id="IPR049628">
    <property type="entry name" value="CNK1-3_SAM"/>
</dbReference>
<feature type="region of interest" description="Disordered" evidence="3">
    <location>
        <begin position="512"/>
        <end position="536"/>
    </location>
</feature>
<dbReference type="Pfam" id="PF00536">
    <property type="entry name" value="SAM_1"/>
    <property type="match status" value="1"/>
</dbReference>
<dbReference type="InterPro" id="IPR017874">
    <property type="entry name" value="CRIC_domain"/>
</dbReference>
<dbReference type="GO" id="GO:0016020">
    <property type="term" value="C:membrane"/>
    <property type="evidence" value="ECO:0007669"/>
    <property type="project" value="InterPro"/>
</dbReference>
<dbReference type="GeneTree" id="ENSGT00940000163429"/>
<feature type="region of interest" description="Disordered" evidence="3">
    <location>
        <begin position="95"/>
        <end position="115"/>
    </location>
</feature>
<dbReference type="GO" id="GO:0005737">
    <property type="term" value="C:cytoplasm"/>
    <property type="evidence" value="ECO:0007669"/>
    <property type="project" value="InterPro"/>
</dbReference>
<evidence type="ECO:0000256" key="2">
    <source>
        <dbReference type="ARBA" id="ARBA00022553"/>
    </source>
</evidence>
<evidence type="ECO:0000259" key="4">
    <source>
        <dbReference type="PROSITE" id="PS50105"/>
    </source>
</evidence>
<dbReference type="Bgee" id="ENSELUG00000014923">
    <property type="expression patterns" value="Expressed in stomach and 14 other cell types or tissues"/>
</dbReference>
<dbReference type="InterPro" id="IPR051566">
    <property type="entry name" value="CNKSR"/>
</dbReference>
<dbReference type="FunFam" id="2.30.42.10:FF:000060">
    <property type="entry name" value="Connector enhancer of kinase suppressor of Ras 2"/>
    <property type="match status" value="1"/>
</dbReference>
<dbReference type="CDD" id="cd09511">
    <property type="entry name" value="SAM_CNK1_2_3-suppressor"/>
    <property type="match status" value="1"/>
</dbReference>
<keyword evidence="2" id="KW-0597">Phosphoprotein</keyword>
<sequence length="550" mass="61049">MDPITKWSPKQVVDWMRGLDDSLQQYVPYFEREKIDGEQLLKISHQDLLELGVTKIGHQELVLEAVDLLCALNCGVETDNLKTLVDRMRAASKNLHNSASERRKNPSYEGKNSHKPPNDFLTAVVELIGAAKCLLAWLDRTPLSGISDFTSTKNRIIQLCLVLTGTVQRDCTVYEMEEKILEVSVALNVICDQTLRTTSDPQKSQTACLEEVHITNVRPGEGLGMYIKSTYDGLHVVTGTTEHSPADRTHKIHAGDEVIQVNKQTVVGWQLQNLVGKLKADPLGVTLVLKKRPSGTCSFTPAPLKNMRWRPPLVQSAPAVPDVQSSHPPEALMQKEKPAILELFIPPPPAVPYTPRDDKPKVSASVKLRPKGSQSPNSFLDEGRRRFTIADYDNKVKVGPHPEANPQPVPVARLRQRTSTRGKPRPLSMPADSCLGMPESASRPWPLGRKGEDVLHRYLSNERIATISEEAPCFPLPYRPLEGRSGQLVRGVDHIRGSQCFISSDLHNSATIPYQETSARKTSAADKRRPPSEPSSILGGWLARLRLLSH</sequence>
<accession>A0A3P9A3P0</accession>
<dbReference type="AlphaFoldDB" id="A0A3P9A3P0"/>
<feature type="domain" description="PDZ" evidence="5">
    <location>
        <begin position="211"/>
        <end position="293"/>
    </location>
</feature>
<dbReference type="CDD" id="cd06748">
    <property type="entry name" value="PDZ_CNK1_2_3-like"/>
    <property type="match status" value="1"/>
</dbReference>
<feature type="region of interest" description="Disordered" evidence="3">
    <location>
        <begin position="397"/>
        <end position="446"/>
    </location>
</feature>
<dbReference type="PANTHER" id="PTHR12844">
    <property type="entry name" value="CONNECTOR ENCHANCER OF KINASE SUPPRESSOR OF RAS"/>
    <property type="match status" value="1"/>
</dbReference>
<dbReference type="GeneID" id="105017820"/>
<dbReference type="Gene3D" id="2.30.42.10">
    <property type="match status" value="1"/>
</dbReference>
<dbReference type="Pfam" id="PF06663">
    <property type="entry name" value="CNK2_3_dom"/>
    <property type="match status" value="1"/>
</dbReference>
<evidence type="ECO:0000313" key="8">
    <source>
        <dbReference type="Proteomes" id="UP000265140"/>
    </source>
</evidence>
<dbReference type="PROSITE" id="PS51290">
    <property type="entry name" value="CRIC"/>
    <property type="match status" value="1"/>
</dbReference>
<evidence type="ECO:0000256" key="1">
    <source>
        <dbReference type="ARBA" id="ARBA00009498"/>
    </source>
</evidence>
<dbReference type="SUPFAM" id="SSF47769">
    <property type="entry name" value="SAM/Pointed domain"/>
    <property type="match status" value="1"/>
</dbReference>
<evidence type="ECO:0000256" key="3">
    <source>
        <dbReference type="SAM" id="MobiDB-lite"/>
    </source>
</evidence>
<keyword evidence="8" id="KW-1185">Reference proteome</keyword>
<reference evidence="7" key="4">
    <citation type="submission" date="2025-09" db="UniProtKB">
        <authorList>
            <consortium name="Ensembl"/>
        </authorList>
    </citation>
    <scope>IDENTIFICATION</scope>
</reference>
<dbReference type="Pfam" id="PF00595">
    <property type="entry name" value="PDZ"/>
    <property type="match status" value="1"/>
</dbReference>
<dbReference type="Ensembl" id="ENSELUT00000023835.3">
    <property type="protein sequence ID" value="ENSELUP00000035790.2"/>
    <property type="gene ID" value="ENSELUG00000014923.3"/>
</dbReference>
<feature type="domain" description="CRIC" evidence="6">
    <location>
        <begin position="80"/>
        <end position="174"/>
    </location>
</feature>
<protein>
    <recommendedName>
        <fullName evidence="9">Cnksr family member 3</fullName>
    </recommendedName>
</protein>
<dbReference type="Gene3D" id="1.10.150.50">
    <property type="entry name" value="Transcription Factor, Ets-1"/>
    <property type="match status" value="1"/>
</dbReference>
<name>A0A3P9A3P0_ESOLU</name>
<dbReference type="Proteomes" id="UP000265140">
    <property type="component" value="Chromosome 18"/>
</dbReference>
<dbReference type="OrthoDB" id="74412at2759"/>
<dbReference type="STRING" id="8010.ENSELUP00000035790"/>
<feature type="domain" description="SAM" evidence="4">
    <location>
        <begin position="7"/>
        <end position="72"/>
    </location>
</feature>
<reference evidence="8" key="1">
    <citation type="journal article" date="2014" name="PLoS ONE">
        <title>The genome and linkage map of the northern pike (Esox lucius): conserved synteny revealed between the salmonid sister group and the Neoteleostei.</title>
        <authorList>
            <person name="Rondeau E.B."/>
            <person name="Minkley D.R."/>
            <person name="Leong J.S."/>
            <person name="Messmer A.M."/>
            <person name="Jantzen J.R."/>
            <person name="von Schalburg K.R."/>
            <person name="Lemon C."/>
            <person name="Bird N.H."/>
            <person name="Koop B.F."/>
        </authorList>
    </citation>
    <scope>NUCLEOTIDE SEQUENCE</scope>
</reference>
<dbReference type="PROSITE" id="PS50106">
    <property type="entry name" value="PDZ"/>
    <property type="match status" value="1"/>
</dbReference>
<dbReference type="InterPro" id="IPR001478">
    <property type="entry name" value="PDZ"/>
</dbReference>
<dbReference type="RefSeq" id="XP_010881035.2">
    <property type="nucleotide sequence ID" value="XM_010882733.5"/>
</dbReference>
<evidence type="ECO:0000313" key="7">
    <source>
        <dbReference type="Ensembl" id="ENSELUP00000035790.2"/>
    </source>
</evidence>
<gene>
    <name evidence="7" type="primary">CNKSR3</name>
</gene>
<dbReference type="InterPro" id="IPR001660">
    <property type="entry name" value="SAM"/>
</dbReference>
<comment type="similarity">
    <text evidence="1">Belongs to the CNKSR family.</text>
</comment>
<dbReference type="InterPro" id="IPR036034">
    <property type="entry name" value="PDZ_sf"/>
</dbReference>
<dbReference type="Pfam" id="PF10534">
    <property type="entry name" value="CRIC_ras_sig"/>
    <property type="match status" value="1"/>
</dbReference>
<dbReference type="InterPro" id="IPR010599">
    <property type="entry name" value="CNK2/3_dom"/>
</dbReference>
<organism evidence="7 8">
    <name type="scientific">Esox lucius</name>
    <name type="common">Northern pike</name>
    <dbReference type="NCBI Taxonomy" id="8010"/>
    <lineage>
        <taxon>Eukaryota</taxon>
        <taxon>Metazoa</taxon>
        <taxon>Chordata</taxon>
        <taxon>Craniata</taxon>
        <taxon>Vertebrata</taxon>
        <taxon>Euteleostomi</taxon>
        <taxon>Actinopterygii</taxon>
        <taxon>Neopterygii</taxon>
        <taxon>Teleostei</taxon>
        <taxon>Protacanthopterygii</taxon>
        <taxon>Esociformes</taxon>
        <taxon>Esocidae</taxon>
        <taxon>Esox</taxon>
    </lineage>
</organism>
<evidence type="ECO:0008006" key="9">
    <source>
        <dbReference type="Google" id="ProtNLM"/>
    </source>
</evidence>
<dbReference type="GO" id="GO:0009966">
    <property type="term" value="P:regulation of signal transduction"/>
    <property type="evidence" value="ECO:0007669"/>
    <property type="project" value="InterPro"/>
</dbReference>